<evidence type="ECO:0000256" key="1">
    <source>
        <dbReference type="SAM" id="Coils"/>
    </source>
</evidence>
<keyword evidence="2" id="KW-1185">Reference proteome</keyword>
<dbReference type="AlphaFoldDB" id="A0A8M1MF13"/>
<dbReference type="Proteomes" id="UP000248481">
    <property type="component" value="Chromosome 5"/>
</dbReference>
<feature type="coiled-coil region" evidence="1">
    <location>
        <begin position="2"/>
        <end position="124"/>
    </location>
</feature>
<protein>
    <submittedName>
        <fullName evidence="3">Ankyrin repeat domain-containing protein 26-like</fullName>
    </submittedName>
</protein>
<dbReference type="RefSeq" id="XP_044771168.1">
    <property type="nucleotide sequence ID" value="XM_044915233.1"/>
</dbReference>
<dbReference type="GeneID" id="123324862"/>
<proteinExistence type="predicted"/>
<accession>A0A8M1MF13</accession>
<name>A0A8M1MF13_NEOSC</name>
<reference evidence="3" key="1">
    <citation type="submission" date="2025-08" db="UniProtKB">
        <authorList>
            <consortium name="RefSeq"/>
        </authorList>
    </citation>
    <scope>IDENTIFICATION</scope>
    <source>
        <tissue evidence="3">Blood</tissue>
    </source>
</reference>
<evidence type="ECO:0000313" key="2">
    <source>
        <dbReference type="Proteomes" id="UP000248481"/>
    </source>
</evidence>
<gene>
    <name evidence="3" type="primary">LOC123324862</name>
</gene>
<keyword evidence="1" id="KW-0175">Coiled coil</keyword>
<organism evidence="2 3">
    <name type="scientific">Neomonachus schauinslandi</name>
    <name type="common">Hawaiian monk seal</name>
    <name type="synonym">Monachus schauinslandi</name>
    <dbReference type="NCBI Taxonomy" id="29088"/>
    <lineage>
        <taxon>Eukaryota</taxon>
        <taxon>Metazoa</taxon>
        <taxon>Chordata</taxon>
        <taxon>Craniata</taxon>
        <taxon>Vertebrata</taxon>
        <taxon>Euteleostomi</taxon>
        <taxon>Mammalia</taxon>
        <taxon>Eutheria</taxon>
        <taxon>Laurasiatheria</taxon>
        <taxon>Carnivora</taxon>
        <taxon>Caniformia</taxon>
        <taxon>Pinnipedia</taxon>
        <taxon>Phocidae</taxon>
        <taxon>Monachinae</taxon>
        <taxon>Monachini</taxon>
        <taxon>Neomonachus</taxon>
    </lineage>
</organism>
<sequence length="245" mass="28583">MREQFREKEEQYNKEVEMKQQLELLATVGAELRSVKNNLDQFQEAQDRHAEAVRCIETSKDHVQKLEVENAKLKVTVKKQARKIEQLQENLLSTSSKKKFIELKKSLECSLDQEMKKIGELEKEITSAFFRDEIQKGAVEVEILEEEECIHPEGLEDLRKTQVSPPETDYFKSAPPTLKLYLQLETPSIRLSNYRKYTTWTFHQIQHIQKKTWSSLLPPLSSLHPIKSYSFFMSNLNASVQPGNI</sequence>
<evidence type="ECO:0000313" key="3">
    <source>
        <dbReference type="RefSeq" id="XP_044771168.1"/>
    </source>
</evidence>
<dbReference type="KEGG" id="nsu:123324862"/>